<proteinExistence type="predicted"/>
<organism evidence="1 2">
    <name type="scientific">Selenomonas ruminantium</name>
    <dbReference type="NCBI Taxonomy" id="971"/>
    <lineage>
        <taxon>Bacteria</taxon>
        <taxon>Bacillati</taxon>
        <taxon>Bacillota</taxon>
        <taxon>Negativicutes</taxon>
        <taxon>Selenomonadales</taxon>
        <taxon>Selenomonadaceae</taxon>
        <taxon>Selenomonas</taxon>
    </lineage>
</organism>
<dbReference type="AlphaFoldDB" id="A0A927WJS5"/>
<accession>A0A927WJS5</accession>
<comment type="caution">
    <text evidence="1">The sequence shown here is derived from an EMBL/GenBank/DDBJ whole genome shotgun (WGS) entry which is preliminary data.</text>
</comment>
<gene>
    <name evidence="1" type="ORF">E7201_08635</name>
</gene>
<evidence type="ECO:0000313" key="1">
    <source>
        <dbReference type="EMBL" id="MBE6093212.1"/>
    </source>
</evidence>
<name>A0A927WJS5_SELRU</name>
<reference evidence="1" key="1">
    <citation type="submission" date="2019-04" db="EMBL/GenBank/DDBJ databases">
        <title>Evolution of Biomass-Degrading Anaerobic Consortia Revealed by Metagenomics.</title>
        <authorList>
            <person name="Peng X."/>
        </authorList>
    </citation>
    <scope>NUCLEOTIDE SEQUENCE</scope>
    <source>
        <strain evidence="1">SIG240</strain>
    </source>
</reference>
<evidence type="ECO:0000313" key="2">
    <source>
        <dbReference type="Proteomes" id="UP000761380"/>
    </source>
</evidence>
<dbReference type="Proteomes" id="UP000761380">
    <property type="component" value="Unassembled WGS sequence"/>
</dbReference>
<dbReference type="EMBL" id="SVBY01000063">
    <property type="protein sequence ID" value="MBE6093212.1"/>
    <property type="molecule type" value="Genomic_DNA"/>
</dbReference>
<evidence type="ECO:0008006" key="3">
    <source>
        <dbReference type="Google" id="ProtNLM"/>
    </source>
</evidence>
<protein>
    <recommendedName>
        <fullName evidence="3">ComK protein</fullName>
    </recommendedName>
</protein>
<sequence length="183" mass="20886">MQINQRKLLLSSKGIDALYEVDTACGSFAAVIKRSDGTEELYPNCKVDMVLDKLAAERGKSLARLRLLRGRKLKKKNLHVDFYEIGLPLILMPVRHRRAVNSNHGVMAFLNVARICKVEGKEQAVVTFISGEKLQLRESASSVRAKLVAGRELLYENMFARSEELHYMRVTLRRLHRFMGEDL</sequence>